<dbReference type="RefSeq" id="WP_270027660.1">
    <property type="nucleotide sequence ID" value="NZ_JAPDDP010000050.1"/>
</dbReference>
<accession>A0A9X3NKU3</accession>
<gene>
    <name evidence="4" type="ORF">OJ997_23350</name>
</gene>
<keyword evidence="5" id="KW-1185">Reference proteome</keyword>
<dbReference type="InterPro" id="IPR052179">
    <property type="entry name" value="DD-CPase-like"/>
</dbReference>
<evidence type="ECO:0000256" key="1">
    <source>
        <dbReference type="SAM" id="MobiDB-lite"/>
    </source>
</evidence>
<dbReference type="GO" id="GO:0008233">
    <property type="term" value="F:peptidase activity"/>
    <property type="evidence" value="ECO:0007669"/>
    <property type="project" value="InterPro"/>
</dbReference>
<evidence type="ECO:0000313" key="4">
    <source>
        <dbReference type="EMBL" id="MDA0183267.1"/>
    </source>
</evidence>
<dbReference type="CDD" id="cd14846">
    <property type="entry name" value="Peptidase_M15_like"/>
    <property type="match status" value="1"/>
</dbReference>
<keyword evidence="2" id="KW-0732">Signal</keyword>
<feature type="compositionally biased region" description="Low complexity" evidence="1">
    <location>
        <begin position="32"/>
        <end position="49"/>
    </location>
</feature>
<evidence type="ECO:0000256" key="2">
    <source>
        <dbReference type="SAM" id="SignalP"/>
    </source>
</evidence>
<reference evidence="4" key="1">
    <citation type="submission" date="2022-10" db="EMBL/GenBank/DDBJ databases">
        <title>The WGS of Solirubrobacter phytolaccae KCTC 29190.</title>
        <authorList>
            <person name="Jiang Z."/>
        </authorList>
    </citation>
    <scope>NUCLEOTIDE SEQUENCE</scope>
    <source>
        <strain evidence="4">KCTC 29190</strain>
    </source>
</reference>
<dbReference type="PANTHER" id="PTHR34385">
    <property type="entry name" value="D-ALANYL-D-ALANINE CARBOXYPEPTIDASE"/>
    <property type="match status" value="1"/>
</dbReference>
<feature type="chain" id="PRO_5040796853" evidence="2">
    <location>
        <begin position="27"/>
        <end position="185"/>
    </location>
</feature>
<sequence length="185" mass="19599">MRIRRRRLVGLLVVAAAIAAALGRQSPESSLPTVPTISAAPSASTVTPSPQLALPGTDNLDAELLAALQHAAAEAADDGVELVVDSGWRSPEHQQQLLDEAVVKYGSAAEAARWVATPGRSAHVSGDAVDMATAGAKWLSLYGADFGLCQIYANEPWHYELRPDAAEYGCPGMYADPTQDPRMHR</sequence>
<feature type="region of interest" description="Disordered" evidence="1">
    <location>
        <begin position="27"/>
        <end position="49"/>
    </location>
</feature>
<dbReference type="AlphaFoldDB" id="A0A9X3NKU3"/>
<proteinExistence type="predicted"/>
<feature type="signal peptide" evidence="2">
    <location>
        <begin position="1"/>
        <end position="26"/>
    </location>
</feature>
<feature type="domain" description="D-alanyl-D-alanine carboxypeptidase-like core" evidence="3">
    <location>
        <begin position="59"/>
        <end position="137"/>
    </location>
</feature>
<dbReference type="Proteomes" id="UP001147653">
    <property type="component" value="Unassembled WGS sequence"/>
</dbReference>
<dbReference type="InterPro" id="IPR003709">
    <property type="entry name" value="VanY-like_core_dom"/>
</dbReference>
<dbReference type="InterPro" id="IPR009045">
    <property type="entry name" value="Zn_M74/Hedgehog-like"/>
</dbReference>
<dbReference type="PANTHER" id="PTHR34385:SF1">
    <property type="entry name" value="PEPTIDOGLYCAN L-ALANYL-D-GLUTAMATE ENDOPEPTIDASE CWLK"/>
    <property type="match status" value="1"/>
</dbReference>
<evidence type="ECO:0000259" key="3">
    <source>
        <dbReference type="Pfam" id="PF02557"/>
    </source>
</evidence>
<comment type="caution">
    <text evidence="4">The sequence shown here is derived from an EMBL/GenBank/DDBJ whole genome shotgun (WGS) entry which is preliminary data.</text>
</comment>
<dbReference type="Gene3D" id="3.30.1380.10">
    <property type="match status" value="1"/>
</dbReference>
<organism evidence="4 5">
    <name type="scientific">Solirubrobacter phytolaccae</name>
    <dbReference type="NCBI Taxonomy" id="1404360"/>
    <lineage>
        <taxon>Bacteria</taxon>
        <taxon>Bacillati</taxon>
        <taxon>Actinomycetota</taxon>
        <taxon>Thermoleophilia</taxon>
        <taxon>Solirubrobacterales</taxon>
        <taxon>Solirubrobacteraceae</taxon>
        <taxon>Solirubrobacter</taxon>
    </lineage>
</organism>
<evidence type="ECO:0000313" key="5">
    <source>
        <dbReference type="Proteomes" id="UP001147653"/>
    </source>
</evidence>
<dbReference type="SUPFAM" id="SSF55166">
    <property type="entry name" value="Hedgehog/DD-peptidase"/>
    <property type="match status" value="1"/>
</dbReference>
<name>A0A9X3NKU3_9ACTN</name>
<dbReference type="EMBL" id="JAPDDP010000050">
    <property type="protein sequence ID" value="MDA0183267.1"/>
    <property type="molecule type" value="Genomic_DNA"/>
</dbReference>
<dbReference type="GO" id="GO:0006508">
    <property type="term" value="P:proteolysis"/>
    <property type="evidence" value="ECO:0007669"/>
    <property type="project" value="InterPro"/>
</dbReference>
<dbReference type="Pfam" id="PF02557">
    <property type="entry name" value="VanY"/>
    <property type="match status" value="1"/>
</dbReference>
<protein>
    <submittedName>
        <fullName evidence="4">M15 family metallopeptidase</fullName>
    </submittedName>
</protein>